<dbReference type="InterPro" id="IPR012677">
    <property type="entry name" value="Nucleotide-bd_a/b_plait_sf"/>
</dbReference>
<dbReference type="Gene3D" id="3.30.70.330">
    <property type="match status" value="1"/>
</dbReference>
<reference evidence="3" key="2">
    <citation type="journal article" date="2013" name="G3 (Bethesda)">
        <title>Genomes of Ashbya fungi isolated from insects reveal four mating-type loci, numerous translocations, lack of transposons, and distinct gene duplications.</title>
        <authorList>
            <person name="Dietrich F.S."/>
            <person name="Voegeli S."/>
            <person name="Kuo S."/>
            <person name="Philippsen P."/>
        </authorList>
    </citation>
    <scope>GENOME REANNOTATION</scope>
    <source>
        <strain evidence="3">ATCC 10895 / CBS 109.51 / FGSC 9923 / NRRL Y-1056</strain>
    </source>
</reference>
<dbReference type="GeneID" id="4619391"/>
<name>Q75CQ2_EREGS</name>
<sequence>MTISSCFRQKQRTMGIELDDRRLRHLKKWLDRALDPPTTDESVTALVKDYVLQVLLECDIAAVKGRKNEFCEQMSQYLAGMVKDHSCLDGLFYQLVDLGEPPAGNSCGRQLRVLKIPADRLRWETLRAEFAPFGAVTRARIDYVHREAFLEYADAASVVRCCSVRKAFLGNRFVEVQPAREAWESLSGVDVWPPDHETTVPEHGSSGVPPRTGVVLDRGRAPRLSSSEPSSQRISFALLRQKEALLEKYQVKLSQLVSTLKAGTSQEDATYARVRLGDLRTEMQKLHITPSDLLEEKFRLLALHEPCKAISITLLPYSSNRKPPGIRPTLVSRRRPAMVSSRARKGYCVTKGYKHRKSVIPSSNLLKRSRS</sequence>
<dbReference type="HOGENOM" id="CLU_773791_0_0_1"/>
<dbReference type="SUPFAM" id="SSF54928">
    <property type="entry name" value="RNA-binding domain, RBD"/>
    <property type="match status" value="1"/>
</dbReference>
<proteinExistence type="predicted"/>
<dbReference type="AlphaFoldDB" id="Q75CQ2"/>
<dbReference type="InterPro" id="IPR000504">
    <property type="entry name" value="RRM_dom"/>
</dbReference>
<dbReference type="Proteomes" id="UP000000591">
    <property type="component" value="Chromosome III"/>
</dbReference>
<reference evidence="2 3" key="1">
    <citation type="journal article" date="2004" name="Science">
        <title>The Ashbya gossypii genome as a tool for mapping the ancient Saccharomyces cerevisiae genome.</title>
        <authorList>
            <person name="Dietrich F.S."/>
            <person name="Voegeli S."/>
            <person name="Brachat S."/>
            <person name="Lerch A."/>
            <person name="Gates K."/>
            <person name="Steiner S."/>
            <person name="Mohr C."/>
            <person name="Pohlmann R."/>
            <person name="Luedi P."/>
            <person name="Choi S."/>
            <person name="Wing R.A."/>
            <person name="Flavier A."/>
            <person name="Gaffney T.D."/>
            <person name="Philippsen P."/>
        </authorList>
    </citation>
    <scope>NUCLEOTIDE SEQUENCE [LARGE SCALE GENOMIC DNA]</scope>
    <source>
        <strain evidence="3">ATCC 10895 / CBS 109.51 / FGSC 9923 / NRRL Y-1056</strain>
    </source>
</reference>
<dbReference type="SMART" id="SM00360">
    <property type="entry name" value="RRM"/>
    <property type="match status" value="1"/>
</dbReference>
<dbReference type="GO" id="GO:0003723">
    <property type="term" value="F:RNA binding"/>
    <property type="evidence" value="ECO:0007669"/>
    <property type="project" value="InterPro"/>
</dbReference>
<dbReference type="RefSeq" id="NP_983271.1">
    <property type="nucleotide sequence ID" value="NM_208624.1"/>
</dbReference>
<dbReference type="OrthoDB" id="4034296at2759"/>
<gene>
    <name evidence="2" type="ORF">AGOS_ACL133W</name>
</gene>
<organism evidence="2 3">
    <name type="scientific">Eremothecium gossypii (strain ATCC 10895 / CBS 109.51 / FGSC 9923 / NRRL Y-1056)</name>
    <name type="common">Yeast</name>
    <name type="synonym">Ashbya gossypii</name>
    <dbReference type="NCBI Taxonomy" id="284811"/>
    <lineage>
        <taxon>Eukaryota</taxon>
        <taxon>Fungi</taxon>
        <taxon>Dikarya</taxon>
        <taxon>Ascomycota</taxon>
        <taxon>Saccharomycotina</taxon>
        <taxon>Saccharomycetes</taxon>
        <taxon>Saccharomycetales</taxon>
        <taxon>Saccharomycetaceae</taxon>
        <taxon>Eremothecium</taxon>
    </lineage>
</organism>
<evidence type="ECO:0000313" key="2">
    <source>
        <dbReference type="EMBL" id="AAS51095.1"/>
    </source>
</evidence>
<keyword evidence="3" id="KW-1185">Reference proteome</keyword>
<dbReference type="EMBL" id="AE016816">
    <property type="protein sequence ID" value="AAS51095.1"/>
    <property type="molecule type" value="Genomic_DNA"/>
</dbReference>
<dbReference type="KEGG" id="ago:AGOS_ACL133W"/>
<evidence type="ECO:0000313" key="3">
    <source>
        <dbReference type="Proteomes" id="UP000000591"/>
    </source>
</evidence>
<dbReference type="eggNOG" id="ENOG502SXEX">
    <property type="taxonomic scope" value="Eukaryota"/>
</dbReference>
<feature type="domain" description="RRM" evidence="1">
    <location>
        <begin position="110"/>
        <end position="177"/>
    </location>
</feature>
<accession>Q75CQ2</accession>
<dbReference type="InParanoid" id="Q75CQ2"/>
<evidence type="ECO:0000259" key="1">
    <source>
        <dbReference type="SMART" id="SM00360"/>
    </source>
</evidence>
<protein>
    <submittedName>
        <fullName evidence="2">ACL133Wp</fullName>
    </submittedName>
</protein>
<dbReference type="InterPro" id="IPR035979">
    <property type="entry name" value="RBD_domain_sf"/>
</dbReference>
<dbReference type="OMA" id="ACAIRCT"/>